<dbReference type="PANTHER" id="PTHR43441">
    <property type="entry name" value="RIBOSOMAL-PROTEIN-SERINE ACETYLTRANSFERASE"/>
    <property type="match status" value="1"/>
</dbReference>
<protein>
    <recommendedName>
        <fullName evidence="1">N-acetyltransferase domain-containing protein</fullName>
    </recommendedName>
</protein>
<evidence type="ECO:0000313" key="3">
    <source>
        <dbReference type="Proteomes" id="UP000182077"/>
    </source>
</evidence>
<dbReference type="PROSITE" id="PS51186">
    <property type="entry name" value="GNAT"/>
    <property type="match status" value="1"/>
</dbReference>
<proteinExistence type="predicted"/>
<dbReference type="SUPFAM" id="SSF55729">
    <property type="entry name" value="Acyl-CoA N-acyltransferases (Nat)"/>
    <property type="match status" value="1"/>
</dbReference>
<accession>A0A1L8TLR3</accession>
<gene>
    <name evidence="2" type="ORF">RV04_GL002327</name>
</gene>
<dbReference type="AlphaFoldDB" id="A0A1L8TLR3"/>
<dbReference type="InterPro" id="IPR051908">
    <property type="entry name" value="Ribosomal_N-acetyltransferase"/>
</dbReference>
<dbReference type="RefSeq" id="WP_071858178.1">
    <property type="nucleotide sequence ID" value="NZ_JBHSHK010000008.1"/>
</dbReference>
<reference evidence="2 3" key="1">
    <citation type="submission" date="2014-12" db="EMBL/GenBank/DDBJ databases">
        <title>Draft genome sequences of 29 type strains of Enterococci.</title>
        <authorList>
            <person name="Zhong Z."/>
            <person name="Sun Z."/>
            <person name="Liu W."/>
            <person name="Zhang W."/>
            <person name="Zhang H."/>
        </authorList>
    </citation>
    <scope>NUCLEOTIDE SEQUENCE [LARGE SCALE GENOMIC DNA]</scope>
    <source>
        <strain evidence="2 3">DSM 17122</strain>
    </source>
</reference>
<dbReference type="GO" id="GO:0008999">
    <property type="term" value="F:protein-N-terminal-alanine acetyltransferase activity"/>
    <property type="evidence" value="ECO:0007669"/>
    <property type="project" value="TreeGrafter"/>
</dbReference>
<dbReference type="InterPro" id="IPR000182">
    <property type="entry name" value="GNAT_dom"/>
</dbReference>
<name>A0A1L8TLR3_9ENTE</name>
<feature type="domain" description="N-acetyltransferase" evidence="1">
    <location>
        <begin position="24"/>
        <end position="178"/>
    </location>
</feature>
<evidence type="ECO:0000313" key="2">
    <source>
        <dbReference type="EMBL" id="OJG45279.1"/>
    </source>
</evidence>
<dbReference type="InterPro" id="IPR016181">
    <property type="entry name" value="Acyl_CoA_acyltransferase"/>
</dbReference>
<dbReference type="PANTHER" id="PTHR43441:SF11">
    <property type="entry name" value="RIBOSOMAL-PROTEIN-SERINE ACETYLTRANSFERASE"/>
    <property type="match status" value="1"/>
</dbReference>
<dbReference type="STRING" id="249189.RV04_GL002327"/>
<dbReference type="Pfam" id="PF13302">
    <property type="entry name" value="Acetyltransf_3"/>
    <property type="match status" value="1"/>
</dbReference>
<dbReference type="Gene3D" id="3.40.630.30">
    <property type="match status" value="1"/>
</dbReference>
<evidence type="ECO:0000259" key="1">
    <source>
        <dbReference type="PROSITE" id="PS51186"/>
    </source>
</evidence>
<dbReference type="GO" id="GO:0005737">
    <property type="term" value="C:cytoplasm"/>
    <property type="evidence" value="ECO:0007669"/>
    <property type="project" value="TreeGrafter"/>
</dbReference>
<organism evidence="2 3">
    <name type="scientific">Enterococcus hermanniensis</name>
    <dbReference type="NCBI Taxonomy" id="249189"/>
    <lineage>
        <taxon>Bacteria</taxon>
        <taxon>Bacillati</taxon>
        <taxon>Bacillota</taxon>
        <taxon>Bacilli</taxon>
        <taxon>Lactobacillales</taxon>
        <taxon>Enterococcaceae</taxon>
        <taxon>Enterococcus</taxon>
    </lineage>
</organism>
<dbReference type="GO" id="GO:1990189">
    <property type="term" value="F:protein N-terminal-serine acetyltransferase activity"/>
    <property type="evidence" value="ECO:0007669"/>
    <property type="project" value="TreeGrafter"/>
</dbReference>
<dbReference type="Proteomes" id="UP000182077">
    <property type="component" value="Unassembled WGS sequence"/>
</dbReference>
<dbReference type="EMBL" id="JXKQ01000007">
    <property type="protein sequence ID" value="OJG45279.1"/>
    <property type="molecule type" value="Genomic_DNA"/>
</dbReference>
<comment type="caution">
    <text evidence="2">The sequence shown here is derived from an EMBL/GenBank/DDBJ whole genome shotgun (WGS) entry which is preliminary data.</text>
</comment>
<sequence length="178" mass="20391">MNNAFTHKIDEQITLTFPQLSAAKELFSLIDSDRNQITRFLDMDQTQTWQDEREFIKTKLIGYAEGTDLLLFMMFNQQLCGCIDIHNIDTKAGKGEIGYWIHSSFSGQGIVSKSVRAISVLAFNAFELNKLKIIVDLENSASNRVAQNSGYILTSVERSDMRLREDLRDMNHYTLLKD</sequence>
<keyword evidence="3" id="KW-1185">Reference proteome</keyword>
<dbReference type="OrthoDB" id="9784707at2"/>